<organism evidence="1 2">
    <name type="scientific">Pleurodeles waltl</name>
    <name type="common">Iberian ribbed newt</name>
    <dbReference type="NCBI Taxonomy" id="8319"/>
    <lineage>
        <taxon>Eukaryota</taxon>
        <taxon>Metazoa</taxon>
        <taxon>Chordata</taxon>
        <taxon>Craniata</taxon>
        <taxon>Vertebrata</taxon>
        <taxon>Euteleostomi</taxon>
        <taxon>Amphibia</taxon>
        <taxon>Batrachia</taxon>
        <taxon>Caudata</taxon>
        <taxon>Salamandroidea</taxon>
        <taxon>Salamandridae</taxon>
        <taxon>Pleurodelinae</taxon>
        <taxon>Pleurodeles</taxon>
    </lineage>
</organism>
<name>A0AAV7MHM9_PLEWA</name>
<dbReference type="EMBL" id="JANPWB010000013">
    <property type="protein sequence ID" value="KAJ1103296.1"/>
    <property type="molecule type" value="Genomic_DNA"/>
</dbReference>
<comment type="caution">
    <text evidence="1">The sequence shown here is derived from an EMBL/GenBank/DDBJ whole genome shotgun (WGS) entry which is preliminary data.</text>
</comment>
<sequence>MLYTPKPQTVHSCASHCTHGLNPSPPLHTLATPEPLLRTLATPESLTAPPSTPDPVPAHTVHSRVTHCTRFLLSLDTLATPQPLSGHVICSGPFAGRNGYFGAPGFVHSLSRNWLLSSLSLHTLEPLVAHTGYSETPHCTHWLLWGPTLAVKEPRAAHTG</sequence>
<protein>
    <submittedName>
        <fullName evidence="1">Uncharacterized protein</fullName>
    </submittedName>
</protein>
<accession>A0AAV7MHM9</accession>
<proteinExistence type="predicted"/>
<evidence type="ECO:0000313" key="1">
    <source>
        <dbReference type="EMBL" id="KAJ1103296.1"/>
    </source>
</evidence>
<reference evidence="1" key="1">
    <citation type="journal article" date="2022" name="bioRxiv">
        <title>Sequencing and chromosome-scale assembly of the giantPleurodeles waltlgenome.</title>
        <authorList>
            <person name="Brown T."/>
            <person name="Elewa A."/>
            <person name="Iarovenko S."/>
            <person name="Subramanian E."/>
            <person name="Araus A.J."/>
            <person name="Petzold A."/>
            <person name="Susuki M."/>
            <person name="Suzuki K.-i.T."/>
            <person name="Hayashi T."/>
            <person name="Toyoda A."/>
            <person name="Oliveira C."/>
            <person name="Osipova E."/>
            <person name="Leigh N.D."/>
            <person name="Simon A."/>
            <person name="Yun M.H."/>
        </authorList>
    </citation>
    <scope>NUCLEOTIDE SEQUENCE</scope>
    <source>
        <strain evidence="1">20211129_DDA</strain>
        <tissue evidence="1">Liver</tissue>
    </source>
</reference>
<evidence type="ECO:0000313" key="2">
    <source>
        <dbReference type="Proteomes" id="UP001066276"/>
    </source>
</evidence>
<dbReference type="AlphaFoldDB" id="A0AAV7MHM9"/>
<gene>
    <name evidence="1" type="ORF">NDU88_000723</name>
</gene>
<keyword evidence="2" id="KW-1185">Reference proteome</keyword>
<dbReference type="Proteomes" id="UP001066276">
    <property type="component" value="Chromosome 9"/>
</dbReference>